<accession>A0ACC0DIX5</accession>
<organism evidence="1 2">
    <name type="scientific">Hypoxylon rubiginosum</name>
    <dbReference type="NCBI Taxonomy" id="110542"/>
    <lineage>
        <taxon>Eukaryota</taxon>
        <taxon>Fungi</taxon>
        <taxon>Dikarya</taxon>
        <taxon>Ascomycota</taxon>
        <taxon>Pezizomycotina</taxon>
        <taxon>Sordariomycetes</taxon>
        <taxon>Xylariomycetidae</taxon>
        <taxon>Xylariales</taxon>
        <taxon>Hypoxylaceae</taxon>
        <taxon>Hypoxylon</taxon>
    </lineage>
</organism>
<reference evidence="1 2" key="1">
    <citation type="journal article" date="2022" name="New Phytol.">
        <title>Ecological generalism drives hyperdiversity of secondary metabolite gene clusters in xylarialean endophytes.</title>
        <authorList>
            <person name="Franco M.E.E."/>
            <person name="Wisecaver J.H."/>
            <person name="Arnold A.E."/>
            <person name="Ju Y.M."/>
            <person name="Slot J.C."/>
            <person name="Ahrendt S."/>
            <person name="Moore L.P."/>
            <person name="Eastman K.E."/>
            <person name="Scott K."/>
            <person name="Konkel Z."/>
            <person name="Mondo S.J."/>
            <person name="Kuo A."/>
            <person name="Hayes R.D."/>
            <person name="Haridas S."/>
            <person name="Andreopoulos B."/>
            <person name="Riley R."/>
            <person name="LaButti K."/>
            <person name="Pangilinan J."/>
            <person name="Lipzen A."/>
            <person name="Amirebrahimi M."/>
            <person name="Yan J."/>
            <person name="Adam C."/>
            <person name="Keymanesh K."/>
            <person name="Ng V."/>
            <person name="Louie K."/>
            <person name="Northen T."/>
            <person name="Drula E."/>
            <person name="Henrissat B."/>
            <person name="Hsieh H.M."/>
            <person name="Youens-Clark K."/>
            <person name="Lutzoni F."/>
            <person name="Miadlikowska J."/>
            <person name="Eastwood D.C."/>
            <person name="Hamelin R.C."/>
            <person name="Grigoriev I.V."/>
            <person name="U'Ren J.M."/>
        </authorList>
    </citation>
    <scope>NUCLEOTIDE SEQUENCE [LARGE SCALE GENOMIC DNA]</scope>
    <source>
        <strain evidence="1 2">ER1909</strain>
    </source>
</reference>
<evidence type="ECO:0000313" key="1">
    <source>
        <dbReference type="EMBL" id="KAI6092624.1"/>
    </source>
</evidence>
<keyword evidence="2" id="KW-1185">Reference proteome</keyword>
<name>A0ACC0DIX5_9PEZI</name>
<comment type="caution">
    <text evidence="1">The sequence shown here is derived from an EMBL/GenBank/DDBJ whole genome shotgun (WGS) entry which is preliminary data.</text>
</comment>
<protein>
    <submittedName>
        <fullName evidence="1">Uncharacterized protein</fullName>
    </submittedName>
</protein>
<dbReference type="EMBL" id="MU394283">
    <property type="protein sequence ID" value="KAI6092624.1"/>
    <property type="molecule type" value="Genomic_DNA"/>
</dbReference>
<sequence>MASYGNTVPMAAPRQGQHGQQAAYSAPMQMHAQIPIQAPTAPAGTFVPGTKIQVGGHRVVIQKYLSEGGFAHVYLVKLQHPVDGTDQAVLKRVAVPDKETLRGMRTEVETMKRLKGHKTIVTYIDSHASELEGGGYEVFLLMEYCNGGGLIDFMNTRLQHRLTEPEILNIFSDVAEGVACMHYLKPPLLHRDLKVENVLITVNGSRRKFKLCDFGSAAVPRPAPQTVVECRLVDEDVQRHTTLQYRSPEMIDVYRKQPIDEKSDIWALGVLLYKLCYYTTPFEEQGQLAILNASFRYPSYPVFSDKLKQLIGSMLREDLRARPNIYQVLRESCRMQGREVPIHDIYSGQSQSESKKNEKSTASKEGRSTPSIGAVYSPPSQPQTQAIPEVKPMRRGRPTTTSNPSAPKQPPKPSPSPGRVTNGDPFAALDTKTGNLDADELSSRFPTLDQFSLLHDQGAKFEFDSPTSPADPQRQLSQRVTDHLADDAFIKSQPTVGAIPPNQRQSTDLGRVKSVAGVRELQKSSPPPGTVNKPSSAPPKQPTEMSRASAIISSNPELQAISSPPPQTSKDTLGRPGMVSTGTMTSTPPPERPSRDYPPIHRFPSADQHRPTSVPRHQESTGTGQKRPDLGYALRPMPTPRMDSSQAPPGHIRHPSSSRPSLEGGRPSAEHLEPLARTSIGGRQRPASTYLESDMEYLREREAAPRPLRSPSYSPNLVGNSASPRLDPQDDAAIESNVDFLRSMEDADTKKKDKGVKQHTKRSSLTSLSGTKNILAGRFGDAFKRFEGHTSSSGSGARTPSPLKDMERHDLTPIAGSEATDDRSESGRLIEESEMTPEMRRELELQALAEEERRVEAAAAEYKQRMAAREAGGPRPPLPKSIGGVSRAVSIQNRVQNLLGESQKSAQQVQRTASGYGKFSDAATAKSRVDKQLPEVPRKLVTGGGRVGPPKPMPLSQTESITRGRAPAAADPGSPSKPTLPPKPTHLNNLPTGGNRGRSPPPPKQPPRPTPTGAGGPASQPQQQRSSSEHLAGVGLPGRPMLDMSFKEKEDYVRDFAKRFPSLSSIEMVERDIDAEATEGKGKR</sequence>
<dbReference type="Proteomes" id="UP001497680">
    <property type="component" value="Unassembled WGS sequence"/>
</dbReference>
<proteinExistence type="predicted"/>
<evidence type="ECO:0000313" key="2">
    <source>
        <dbReference type="Proteomes" id="UP001497680"/>
    </source>
</evidence>
<gene>
    <name evidence="1" type="ORF">F4821DRAFT_224498</name>
</gene>